<organism evidence="2 3">
    <name type="scientific">Drosophila guanche</name>
    <name type="common">Fruit fly</name>
    <dbReference type="NCBI Taxonomy" id="7266"/>
    <lineage>
        <taxon>Eukaryota</taxon>
        <taxon>Metazoa</taxon>
        <taxon>Ecdysozoa</taxon>
        <taxon>Arthropoda</taxon>
        <taxon>Hexapoda</taxon>
        <taxon>Insecta</taxon>
        <taxon>Pterygota</taxon>
        <taxon>Neoptera</taxon>
        <taxon>Endopterygota</taxon>
        <taxon>Diptera</taxon>
        <taxon>Brachycera</taxon>
        <taxon>Muscomorpha</taxon>
        <taxon>Ephydroidea</taxon>
        <taxon>Drosophilidae</taxon>
        <taxon>Drosophila</taxon>
        <taxon>Sophophora</taxon>
    </lineage>
</organism>
<keyword evidence="3" id="KW-1185">Reference proteome</keyword>
<proteinExistence type="predicted"/>
<evidence type="ECO:0000256" key="1">
    <source>
        <dbReference type="SAM" id="MobiDB-lite"/>
    </source>
</evidence>
<feature type="region of interest" description="Disordered" evidence="1">
    <location>
        <begin position="268"/>
        <end position="315"/>
    </location>
</feature>
<dbReference type="OrthoDB" id="7873150at2759"/>
<feature type="compositionally biased region" description="Low complexity" evidence="1">
    <location>
        <begin position="725"/>
        <end position="739"/>
    </location>
</feature>
<dbReference type="Proteomes" id="UP000268350">
    <property type="component" value="Unassembled WGS sequence"/>
</dbReference>
<feature type="region of interest" description="Disordered" evidence="1">
    <location>
        <begin position="985"/>
        <end position="1018"/>
    </location>
</feature>
<evidence type="ECO:0000313" key="2">
    <source>
        <dbReference type="EMBL" id="SPP79401.1"/>
    </source>
</evidence>
<feature type="compositionally biased region" description="Basic and acidic residues" evidence="1">
    <location>
        <begin position="843"/>
        <end position="856"/>
    </location>
</feature>
<name>A0A3B0K312_DROGU</name>
<feature type="compositionally biased region" description="Basic and acidic residues" evidence="1">
    <location>
        <begin position="292"/>
        <end position="304"/>
    </location>
</feature>
<feature type="compositionally biased region" description="Polar residues" evidence="1">
    <location>
        <begin position="498"/>
        <end position="534"/>
    </location>
</feature>
<feature type="compositionally biased region" description="Polar residues" evidence="1">
    <location>
        <begin position="273"/>
        <end position="282"/>
    </location>
</feature>
<protein>
    <submittedName>
        <fullName evidence="2">Uncharacterized protein</fullName>
    </submittedName>
</protein>
<feature type="compositionally biased region" description="Pro residues" evidence="1">
    <location>
        <begin position="209"/>
        <end position="219"/>
    </location>
</feature>
<feature type="region of interest" description="Disordered" evidence="1">
    <location>
        <begin position="934"/>
        <end position="965"/>
    </location>
</feature>
<evidence type="ECO:0000313" key="3">
    <source>
        <dbReference type="Proteomes" id="UP000268350"/>
    </source>
</evidence>
<feature type="compositionally biased region" description="Polar residues" evidence="1">
    <location>
        <begin position="447"/>
        <end position="457"/>
    </location>
</feature>
<feature type="compositionally biased region" description="Low complexity" evidence="1">
    <location>
        <begin position="114"/>
        <end position="137"/>
    </location>
</feature>
<gene>
    <name evidence="2" type="ORF">DGUA_6G012240</name>
</gene>
<feature type="compositionally biased region" description="Polar residues" evidence="1">
    <location>
        <begin position="474"/>
        <end position="487"/>
    </location>
</feature>
<dbReference type="OMA" id="CARNDND"/>
<accession>A0A3B0K312</accession>
<feature type="region of interest" description="Disordered" evidence="1">
    <location>
        <begin position="415"/>
        <end position="583"/>
    </location>
</feature>
<feature type="compositionally biased region" description="Basic and acidic residues" evidence="1">
    <location>
        <begin position="944"/>
        <end position="953"/>
    </location>
</feature>
<sequence>MNEYVKKRRTAKQILLRRALSKCARNDNDTETTTPLCPLSKTGITVLASLSRDPKLVRAMQRTLSGSSRERPKSQTRPKILKNSPEFPQPKKDTRSWRRQKTSDGLHSRHLLEGKSGASLGGAASRGSSRSRSSAYPSSWALDVRVQEENAQETSNSLQEVTHCARLNRTPYDHQLNTPLKTDHSVQCTMKAAARRQRRTKAQMKVQPQPKPLPKPLPKPHQRAVSALTQTLPKQLPKVELPKLPKYKPPKKSYRSMFTSVLEEKLLERNRSPSKTSENSFSIRKIRQRASSGEDVKRPHESAKAKIKPAPMKRDYTDCGGYKPSDVSLEQVPFKKMSSVEIPRGTGGHKRDSRWTMLLPTEKDIEKYIHEAAYEDCASCSARERMPNRYDESYGLDSAASAHCICERGANNIQNQSQSLSRSGSHASTTDDSSRMNLSMSRKPRTRQASQSSSYEPRSSHRRTKGIPSRESLDSLNRNTRCSQGKSRAQRESSSSSDINRSWNKSLSTDASASSIVNRRPLSSTPKSKQPTSRRPSDYGRAKSKGCYLGRSASRSRKHSRHRDKANSERRSSHRARPRREGSVDVIPVEIDAENLRKRTSQMISGNNSVGSFRTGVCNDSKCRRKCRRCADASTLTSGLISAAATGLQSQNSRKCGSFNMDSAYRGATNSCGICPVTKTCDPICVEASCLQSHNSRRSGSHNNPGSLNAGSPFRGANDPKSVEASAQTSQTMMMMRQSRSRVSMDFPNNDLVAAQRSQVHPNETGDRSLMLPPCCCNRANFQFKCSEACTQTNCPWSGKNAKKDYAGGDKCDVSRIIQILQTALAGLEMEQRARQRGSTSHILDEDQPHDRDNSRSSHSNSNEANNNESDGTYKVPNIGRQFDPYQHNMCYCPSHMCAGASNVMGQSIPFLNVKSLRPDTNRILKYISQIGSNKDAAKAPIPPKEERKKPEKLNGGGGYGQESKQLKGSEKFVHVLSLIKDEGEAPYSSTSKSSFPRYNDEDDTSPEDAPNRRSRKHFSLKSYLGAKQCCIQPHLMNEFRKTRGRSKVREAIGSYRPVLGIKSKKRSNMYLIRPTSCYKENKEEQPIRGRTARTNLLSDRELYFRGGAERKHSLCNREHSVRGRTERRNSLSSSDYSC</sequence>
<feature type="region of interest" description="Disordered" evidence="1">
    <location>
        <begin position="695"/>
        <end position="739"/>
    </location>
</feature>
<feature type="compositionally biased region" description="Low complexity" evidence="1">
    <location>
        <begin position="857"/>
        <end position="870"/>
    </location>
</feature>
<feature type="compositionally biased region" description="Basic residues" evidence="1">
    <location>
        <begin position="554"/>
        <end position="564"/>
    </location>
</feature>
<feature type="region of interest" description="Disordered" evidence="1">
    <location>
        <begin position="200"/>
        <end position="220"/>
    </location>
</feature>
<reference evidence="3" key="1">
    <citation type="submission" date="2018-01" db="EMBL/GenBank/DDBJ databases">
        <authorList>
            <person name="Alioto T."/>
            <person name="Alioto T."/>
        </authorList>
    </citation>
    <scope>NUCLEOTIDE SEQUENCE [LARGE SCALE GENOMIC DNA]</scope>
</reference>
<feature type="compositionally biased region" description="Basic and acidic residues" evidence="1">
    <location>
        <begin position="89"/>
        <end position="113"/>
    </location>
</feature>
<dbReference type="EMBL" id="OUUW01000004">
    <property type="protein sequence ID" value="SPP79401.1"/>
    <property type="molecule type" value="Genomic_DNA"/>
</dbReference>
<feature type="region of interest" description="Disordered" evidence="1">
    <location>
        <begin position="61"/>
        <end position="137"/>
    </location>
</feature>
<feature type="compositionally biased region" description="Polar residues" evidence="1">
    <location>
        <begin position="415"/>
        <end position="440"/>
    </location>
</feature>
<feature type="region of interest" description="Disordered" evidence="1">
    <location>
        <begin position="832"/>
        <end position="879"/>
    </location>
</feature>
<dbReference type="AlphaFoldDB" id="A0A3B0K312"/>
<feature type="compositionally biased region" description="Polar residues" evidence="1">
    <location>
        <begin position="988"/>
        <end position="997"/>
    </location>
</feature>